<comment type="similarity">
    <text evidence="1">Belongs to the LysR transcriptional regulatory family.</text>
</comment>
<dbReference type="InterPro" id="IPR036390">
    <property type="entry name" value="WH_DNA-bd_sf"/>
</dbReference>
<keyword evidence="3" id="KW-0238">DNA-binding</keyword>
<protein>
    <recommendedName>
        <fullName evidence="6">Probable hydrogen peroxide-inducible genes activator</fullName>
    </recommendedName>
</protein>
<dbReference type="InterPro" id="IPR005119">
    <property type="entry name" value="LysR_subst-bd"/>
</dbReference>
<keyword evidence="2" id="KW-0805">Transcription regulation</keyword>
<dbReference type="Pfam" id="PF00126">
    <property type="entry name" value="HTH_1"/>
    <property type="match status" value="1"/>
</dbReference>
<evidence type="ECO:0000259" key="8">
    <source>
        <dbReference type="PROSITE" id="PS50931"/>
    </source>
</evidence>
<organism evidence="9 10">
    <name type="scientific">Mycobacterium shigaense</name>
    <dbReference type="NCBI Taxonomy" id="722731"/>
    <lineage>
        <taxon>Bacteria</taxon>
        <taxon>Bacillati</taxon>
        <taxon>Actinomycetota</taxon>
        <taxon>Actinomycetes</taxon>
        <taxon>Mycobacteriales</taxon>
        <taxon>Mycobacteriaceae</taxon>
        <taxon>Mycobacterium</taxon>
        <taxon>Mycobacterium simiae complex</taxon>
    </lineage>
</organism>
<dbReference type="Pfam" id="PF03466">
    <property type="entry name" value="LysR_substrate"/>
    <property type="match status" value="1"/>
</dbReference>
<dbReference type="FunFam" id="1.10.10.10:FF:000001">
    <property type="entry name" value="LysR family transcriptional regulator"/>
    <property type="match status" value="1"/>
</dbReference>
<evidence type="ECO:0000256" key="4">
    <source>
        <dbReference type="ARBA" id="ARBA00023159"/>
    </source>
</evidence>
<sequence length="339" mass="35354">MLPGAASEVKVIYRTILIAMTDKSFQPTLAGLRAFVAVAEKHHFGSAAATLAVSQSTLSQALAALEAGLRTRLVERSTRRVRLTQEGVHLLPLAQAVVAATDAFSAAAAGTSDPLQGSLRLGLIPTVAPYVLPSVLEGLAIRLPALTLRVVEDQTERLLAALRDGGVDAALIALPAEVAGISEIPIYDEDFLLAVPPGHPLSGKRRVPTSALAELPLLLLDEGHCLRDQALEICQKAGLPAELADTRAASLATAVQCVTGGLGVTLIPQSAAPVEAARSQLGLAHFAAPRPGRQIGLVFRSSSGRDESYRRLAAVIGESIGSEQQVRLVKQRHSAAAAS</sequence>
<gene>
    <name evidence="9" type="primary">oxyR</name>
    <name evidence="9" type="ORF">MSG_02656</name>
</gene>
<dbReference type="Gene3D" id="1.10.10.10">
    <property type="entry name" value="Winged helix-like DNA-binding domain superfamily/Winged helix DNA-binding domain"/>
    <property type="match status" value="1"/>
</dbReference>
<keyword evidence="5" id="KW-0804">Transcription</keyword>
<accession>A0A1Z4EIS5</accession>
<reference evidence="10" key="1">
    <citation type="submission" date="2017-06" db="EMBL/GenBank/DDBJ databases">
        <title>Complete Genome Sequence of Mycobacterium shigaense.</title>
        <authorList>
            <person name="Fukano H."/>
            <person name="Yoshida M."/>
            <person name="Kazumi Y."/>
            <person name="Ogura Y."/>
            <person name="Mitarai S."/>
            <person name="Hayashi T."/>
            <person name="Hoshino Y."/>
        </authorList>
    </citation>
    <scope>NUCLEOTIDE SEQUENCE [LARGE SCALE GENOMIC DNA]</scope>
    <source>
        <strain evidence="10">UN-152</strain>
    </source>
</reference>
<dbReference type="InterPro" id="IPR000847">
    <property type="entry name" value="LysR_HTH_N"/>
</dbReference>
<evidence type="ECO:0000256" key="1">
    <source>
        <dbReference type="ARBA" id="ARBA00009437"/>
    </source>
</evidence>
<feature type="domain" description="HTH lysR-type" evidence="8">
    <location>
        <begin position="27"/>
        <end position="84"/>
    </location>
</feature>
<keyword evidence="4" id="KW-0010">Activator</keyword>
<dbReference type="SUPFAM" id="SSF46785">
    <property type="entry name" value="Winged helix' DNA-binding domain"/>
    <property type="match status" value="1"/>
</dbReference>
<dbReference type="PANTHER" id="PTHR30346:SF26">
    <property type="entry name" value="HYDROGEN PEROXIDE-INDUCIBLE GENES ACTIVATOR"/>
    <property type="match status" value="1"/>
</dbReference>
<comment type="function">
    <text evidence="7">Required for the induction the katG gene for catalase. Involved in the response to hydrogen peroxide.</text>
</comment>
<dbReference type="Gene3D" id="3.40.190.10">
    <property type="entry name" value="Periplasmic binding protein-like II"/>
    <property type="match status" value="2"/>
</dbReference>
<evidence type="ECO:0000256" key="7">
    <source>
        <dbReference type="ARBA" id="ARBA00056658"/>
    </source>
</evidence>
<evidence type="ECO:0000256" key="6">
    <source>
        <dbReference type="ARBA" id="ARBA00040885"/>
    </source>
</evidence>
<dbReference type="EMBL" id="AP018164">
    <property type="protein sequence ID" value="BAX92800.1"/>
    <property type="molecule type" value="Genomic_DNA"/>
</dbReference>
<dbReference type="PANTHER" id="PTHR30346">
    <property type="entry name" value="TRANSCRIPTIONAL DUAL REGULATOR HCAR-RELATED"/>
    <property type="match status" value="1"/>
</dbReference>
<evidence type="ECO:0000256" key="3">
    <source>
        <dbReference type="ARBA" id="ARBA00023125"/>
    </source>
</evidence>
<dbReference type="GO" id="GO:0003700">
    <property type="term" value="F:DNA-binding transcription factor activity"/>
    <property type="evidence" value="ECO:0007669"/>
    <property type="project" value="InterPro"/>
</dbReference>
<dbReference type="Proteomes" id="UP000217736">
    <property type="component" value="Chromosome"/>
</dbReference>
<dbReference type="AlphaFoldDB" id="A0A1Z4EIS5"/>
<dbReference type="PROSITE" id="PS50931">
    <property type="entry name" value="HTH_LYSR"/>
    <property type="match status" value="1"/>
</dbReference>
<name>A0A1Z4EIS5_9MYCO</name>
<evidence type="ECO:0000313" key="9">
    <source>
        <dbReference type="EMBL" id="BAX92800.1"/>
    </source>
</evidence>
<evidence type="ECO:0000256" key="5">
    <source>
        <dbReference type="ARBA" id="ARBA00023163"/>
    </source>
</evidence>
<evidence type="ECO:0000313" key="10">
    <source>
        <dbReference type="Proteomes" id="UP000217736"/>
    </source>
</evidence>
<evidence type="ECO:0000256" key="2">
    <source>
        <dbReference type="ARBA" id="ARBA00023015"/>
    </source>
</evidence>
<dbReference type="CDD" id="cd08411">
    <property type="entry name" value="PBP2_OxyR"/>
    <property type="match status" value="1"/>
</dbReference>
<dbReference type="GO" id="GO:0032993">
    <property type="term" value="C:protein-DNA complex"/>
    <property type="evidence" value="ECO:0007669"/>
    <property type="project" value="TreeGrafter"/>
</dbReference>
<dbReference type="GO" id="GO:0003677">
    <property type="term" value="F:DNA binding"/>
    <property type="evidence" value="ECO:0007669"/>
    <property type="project" value="UniProtKB-KW"/>
</dbReference>
<dbReference type="SUPFAM" id="SSF53850">
    <property type="entry name" value="Periplasmic binding protein-like II"/>
    <property type="match status" value="1"/>
</dbReference>
<dbReference type="InterPro" id="IPR036388">
    <property type="entry name" value="WH-like_DNA-bd_sf"/>
</dbReference>
<dbReference type="KEGG" id="mshg:MSG_02656"/>
<keyword evidence="10" id="KW-1185">Reference proteome</keyword>
<proteinExistence type="inferred from homology"/>